<comment type="similarity">
    <text evidence="1 6">Belongs to the actin family.</text>
</comment>
<dbReference type="PANTHER" id="PTHR11937">
    <property type="entry name" value="ACTIN"/>
    <property type="match status" value="1"/>
</dbReference>
<dbReference type="SUPFAM" id="SSF53067">
    <property type="entry name" value="Actin-like ATPase domain"/>
    <property type="match status" value="2"/>
</dbReference>
<dbReference type="InterPro" id="IPR004000">
    <property type="entry name" value="Actin"/>
</dbReference>
<evidence type="ECO:0000256" key="4">
    <source>
        <dbReference type="ARBA" id="ARBA00022840"/>
    </source>
</evidence>
<reference evidence="8 9" key="1">
    <citation type="journal article" date="2015" name="Plant Cell">
        <title>Oil accumulation by the oleaginous diatom Fistulifera solaris as revealed by the genome and transcriptome.</title>
        <authorList>
            <person name="Tanaka T."/>
            <person name="Maeda Y."/>
            <person name="Veluchamy A."/>
            <person name="Tanaka M."/>
            <person name="Abida H."/>
            <person name="Marechal E."/>
            <person name="Bowler C."/>
            <person name="Muto M."/>
            <person name="Sunaga Y."/>
            <person name="Tanaka M."/>
            <person name="Yoshino T."/>
            <person name="Taniguchi T."/>
            <person name="Fukuda Y."/>
            <person name="Nemoto M."/>
            <person name="Matsumoto M."/>
            <person name="Wong P.S."/>
            <person name="Aburatani S."/>
            <person name="Fujibuchi W."/>
        </authorList>
    </citation>
    <scope>NUCLEOTIDE SEQUENCE [LARGE SCALE GENOMIC DNA]</scope>
    <source>
        <strain evidence="8 9">JPCC DA0580</strain>
    </source>
</reference>
<keyword evidence="4" id="KW-0067">ATP-binding</keyword>
<dbReference type="InterPro" id="IPR043129">
    <property type="entry name" value="ATPase_NBD"/>
</dbReference>
<feature type="compositionally biased region" description="Basic and acidic residues" evidence="7">
    <location>
        <begin position="356"/>
        <end position="365"/>
    </location>
</feature>
<dbReference type="FunFam" id="3.30.420.40:FF:000058">
    <property type="entry name" value="Putative actin-related protein 5"/>
    <property type="match status" value="1"/>
</dbReference>
<dbReference type="EMBL" id="BDSP01000202">
    <property type="protein sequence ID" value="GAX23501.1"/>
    <property type="molecule type" value="Genomic_DNA"/>
</dbReference>
<keyword evidence="3" id="KW-0378">Hydrolase</keyword>
<evidence type="ECO:0000256" key="6">
    <source>
        <dbReference type="RuleBase" id="RU000487"/>
    </source>
</evidence>
<protein>
    <submittedName>
        <fullName evidence="8">Actin-related protein 4</fullName>
    </submittedName>
</protein>
<dbReference type="GO" id="GO:0016787">
    <property type="term" value="F:hydrolase activity"/>
    <property type="evidence" value="ECO:0007669"/>
    <property type="project" value="UniProtKB-KW"/>
</dbReference>
<comment type="caution">
    <text evidence="8">The sequence shown here is derived from an EMBL/GenBank/DDBJ whole genome shotgun (WGS) entry which is preliminary data.</text>
</comment>
<keyword evidence="2" id="KW-0547">Nucleotide-binding</keyword>
<name>A0A1Z5KBP2_FISSO</name>
<evidence type="ECO:0000256" key="2">
    <source>
        <dbReference type="ARBA" id="ARBA00022741"/>
    </source>
</evidence>
<dbReference type="InterPro" id="IPR004001">
    <property type="entry name" value="Actin_CS"/>
</dbReference>
<dbReference type="OrthoDB" id="5132116at2759"/>
<dbReference type="Proteomes" id="UP000198406">
    <property type="component" value="Unassembled WGS sequence"/>
</dbReference>
<evidence type="ECO:0000256" key="5">
    <source>
        <dbReference type="ARBA" id="ARBA00049360"/>
    </source>
</evidence>
<evidence type="ECO:0000256" key="3">
    <source>
        <dbReference type="ARBA" id="ARBA00022801"/>
    </source>
</evidence>
<dbReference type="InParanoid" id="A0A1Z5KBP2"/>
<dbReference type="PROSITE" id="PS00432">
    <property type="entry name" value="ACTINS_2"/>
    <property type="match status" value="1"/>
</dbReference>
<dbReference type="GO" id="GO:0005524">
    <property type="term" value="F:ATP binding"/>
    <property type="evidence" value="ECO:0007669"/>
    <property type="project" value="UniProtKB-KW"/>
</dbReference>
<evidence type="ECO:0000256" key="1">
    <source>
        <dbReference type="ARBA" id="ARBA00006752"/>
    </source>
</evidence>
<evidence type="ECO:0000313" key="8">
    <source>
        <dbReference type="EMBL" id="GAX23501.1"/>
    </source>
</evidence>
<comment type="catalytic activity">
    <reaction evidence="5">
        <text>ATP + H2O = ADP + phosphate + H(+)</text>
        <dbReference type="Rhea" id="RHEA:13065"/>
        <dbReference type="ChEBI" id="CHEBI:15377"/>
        <dbReference type="ChEBI" id="CHEBI:15378"/>
        <dbReference type="ChEBI" id="CHEBI:30616"/>
        <dbReference type="ChEBI" id="CHEBI:43474"/>
        <dbReference type="ChEBI" id="CHEBI:456216"/>
    </reaction>
</comment>
<keyword evidence="9" id="KW-1185">Reference proteome</keyword>
<accession>A0A1Z5KBP2</accession>
<evidence type="ECO:0000313" key="9">
    <source>
        <dbReference type="Proteomes" id="UP000198406"/>
    </source>
</evidence>
<dbReference type="SMART" id="SM00268">
    <property type="entry name" value="ACTIN"/>
    <property type="match status" value="1"/>
</dbReference>
<dbReference type="Gene3D" id="3.30.420.40">
    <property type="match status" value="3"/>
</dbReference>
<feature type="region of interest" description="Disordered" evidence="7">
    <location>
        <begin position="344"/>
        <end position="390"/>
    </location>
</feature>
<proteinExistence type="inferred from homology"/>
<organism evidence="8 9">
    <name type="scientific">Fistulifera solaris</name>
    <name type="common">Oleaginous diatom</name>
    <dbReference type="NCBI Taxonomy" id="1519565"/>
    <lineage>
        <taxon>Eukaryota</taxon>
        <taxon>Sar</taxon>
        <taxon>Stramenopiles</taxon>
        <taxon>Ochrophyta</taxon>
        <taxon>Bacillariophyta</taxon>
        <taxon>Bacillariophyceae</taxon>
        <taxon>Bacillariophycidae</taxon>
        <taxon>Naviculales</taxon>
        <taxon>Naviculaceae</taxon>
        <taxon>Fistulifera</taxon>
    </lineage>
</organism>
<evidence type="ECO:0000256" key="7">
    <source>
        <dbReference type="SAM" id="MobiDB-lite"/>
    </source>
</evidence>
<feature type="compositionally biased region" description="Polar residues" evidence="7">
    <location>
        <begin position="378"/>
        <end position="390"/>
    </location>
</feature>
<gene>
    <name evidence="8" type="ORF">FisN_14Hh326</name>
</gene>
<sequence length="528" mass="58606">MAAFAGGDDIGAVVAEIGHYSTKIGWAGDDAPRSYFPSNVAVLRQGDKSRRIQGVCHDFYTHPIQRKTFDDGNWETCNPIDPTSGLMYDPDSTQGADGFDLLRDFLHHGYSTALQQAKIEEHPFLMIERSYNTPAIRQQTLECLMEEMNVPAAFIAKDAVLMCYGCGRTTATVIDIGHSGTTVTPVFEGFAETKGIRRSPTGVHAMDRLILERLDALYKTKQPAAHDGIRPLYQVRPVQQYVDPEGQSLPRPQRRPSIHFAARMELARECREFGAGAAVNITDTAFHAPSKSFTLPDGTVLDVPSVDRFAAADLMLGYSPATVELREMHLEDCRSNLKKIIEKSQYDDNDDDEEEKSEKDDKFSEEAAVGLSKRRSKQPATQKQKQLSSRLFSNRQLNRACTKHLQTLLDDQLTASPLASMVCDAAYRCDREQQAALLGNVVLGGGGSCLGPTEQAVPDYLRDQIESLIHAHTPGWRVRLLTPSLSERAILSWLGGSILGSLGNFHEMWISKQEYEEWGSAIVNRKCP</sequence>
<dbReference type="AlphaFoldDB" id="A0A1Z5KBP2"/>
<dbReference type="Pfam" id="PF00022">
    <property type="entry name" value="Actin"/>
    <property type="match status" value="1"/>
</dbReference>